<dbReference type="AlphaFoldDB" id="A0A915DZY6"/>
<evidence type="ECO:0000256" key="1">
    <source>
        <dbReference type="ARBA" id="ARBA00012493"/>
    </source>
</evidence>
<evidence type="ECO:0000256" key="2">
    <source>
        <dbReference type="SAM" id="MobiDB-lite"/>
    </source>
</evidence>
<dbReference type="CDD" id="cd01647">
    <property type="entry name" value="RT_LTR"/>
    <property type="match status" value="1"/>
</dbReference>
<name>A0A915DZY6_9BILA</name>
<dbReference type="Pfam" id="PF17921">
    <property type="entry name" value="Integrase_H2C2"/>
    <property type="match status" value="1"/>
</dbReference>
<dbReference type="SUPFAM" id="SSF53098">
    <property type="entry name" value="Ribonuclease H-like"/>
    <property type="match status" value="1"/>
</dbReference>
<dbReference type="GO" id="GO:0042575">
    <property type="term" value="C:DNA polymerase complex"/>
    <property type="evidence" value="ECO:0007669"/>
    <property type="project" value="UniProtKB-ARBA"/>
</dbReference>
<dbReference type="InterPro" id="IPR012337">
    <property type="entry name" value="RNaseH-like_sf"/>
</dbReference>
<dbReference type="InterPro" id="IPR036397">
    <property type="entry name" value="RNaseH_sf"/>
</dbReference>
<dbReference type="Proteomes" id="UP000887574">
    <property type="component" value="Unplaced"/>
</dbReference>
<dbReference type="InterPro" id="IPR041588">
    <property type="entry name" value="Integrase_H2C2"/>
</dbReference>
<accession>A0A915DZY6</accession>
<dbReference type="FunFam" id="1.10.340.70:FF:000003">
    <property type="entry name" value="Protein CBG25708"/>
    <property type="match status" value="1"/>
</dbReference>
<keyword evidence="4" id="KW-1185">Reference proteome</keyword>
<dbReference type="SUPFAM" id="SSF56672">
    <property type="entry name" value="DNA/RNA polymerases"/>
    <property type="match status" value="1"/>
</dbReference>
<dbReference type="Pfam" id="PF00078">
    <property type="entry name" value="RVT_1"/>
    <property type="match status" value="1"/>
</dbReference>
<dbReference type="PANTHER" id="PTHR37984:SF5">
    <property type="entry name" value="PROTEIN NYNRIN-LIKE"/>
    <property type="match status" value="1"/>
</dbReference>
<organism evidence="4 5">
    <name type="scientific">Ditylenchus dipsaci</name>
    <dbReference type="NCBI Taxonomy" id="166011"/>
    <lineage>
        <taxon>Eukaryota</taxon>
        <taxon>Metazoa</taxon>
        <taxon>Ecdysozoa</taxon>
        <taxon>Nematoda</taxon>
        <taxon>Chromadorea</taxon>
        <taxon>Rhabditida</taxon>
        <taxon>Tylenchina</taxon>
        <taxon>Tylenchomorpha</taxon>
        <taxon>Sphaerularioidea</taxon>
        <taxon>Anguinidae</taxon>
        <taxon>Anguininae</taxon>
        <taxon>Ditylenchus</taxon>
    </lineage>
</organism>
<dbReference type="InterPro" id="IPR043128">
    <property type="entry name" value="Rev_trsase/Diguanyl_cyclase"/>
</dbReference>
<dbReference type="InterPro" id="IPR000477">
    <property type="entry name" value="RT_dom"/>
</dbReference>
<dbReference type="Pfam" id="PF00665">
    <property type="entry name" value="rve"/>
    <property type="match status" value="1"/>
</dbReference>
<feature type="domain" description="Integrase catalytic" evidence="3">
    <location>
        <begin position="367"/>
        <end position="520"/>
    </location>
</feature>
<proteinExistence type="predicted"/>
<dbReference type="PANTHER" id="PTHR37984">
    <property type="entry name" value="PROTEIN CBG26694"/>
    <property type="match status" value="1"/>
</dbReference>
<dbReference type="InterPro" id="IPR050951">
    <property type="entry name" value="Retrovirus_Pol_polyprotein"/>
</dbReference>
<dbReference type="Gene3D" id="3.30.70.270">
    <property type="match status" value="2"/>
</dbReference>
<dbReference type="GO" id="GO:0003964">
    <property type="term" value="F:RNA-directed DNA polymerase activity"/>
    <property type="evidence" value="ECO:0007669"/>
    <property type="project" value="UniProtKB-EC"/>
</dbReference>
<feature type="region of interest" description="Disordered" evidence="2">
    <location>
        <begin position="639"/>
        <end position="676"/>
    </location>
</feature>
<dbReference type="FunFam" id="3.30.70.270:FF:000003">
    <property type="entry name" value="Transposon Ty3-G Gag-Pol polyprotein"/>
    <property type="match status" value="1"/>
</dbReference>
<dbReference type="InterPro" id="IPR043502">
    <property type="entry name" value="DNA/RNA_pol_sf"/>
</dbReference>
<dbReference type="GO" id="GO:0003676">
    <property type="term" value="F:nucleic acid binding"/>
    <property type="evidence" value="ECO:0007669"/>
    <property type="project" value="InterPro"/>
</dbReference>
<dbReference type="EC" id="2.7.7.49" evidence="1"/>
<dbReference type="PROSITE" id="PS50994">
    <property type="entry name" value="INTEGRASE"/>
    <property type="match status" value="1"/>
</dbReference>
<evidence type="ECO:0000259" key="3">
    <source>
        <dbReference type="PROSITE" id="PS50994"/>
    </source>
</evidence>
<reference evidence="5" key="1">
    <citation type="submission" date="2022-11" db="UniProtKB">
        <authorList>
            <consortium name="WormBaseParasite"/>
        </authorList>
    </citation>
    <scope>IDENTIFICATION</scope>
</reference>
<dbReference type="GO" id="GO:0015074">
    <property type="term" value="P:DNA integration"/>
    <property type="evidence" value="ECO:0007669"/>
    <property type="project" value="InterPro"/>
</dbReference>
<dbReference type="InterPro" id="IPR001584">
    <property type="entry name" value="Integrase_cat-core"/>
</dbReference>
<dbReference type="Gene3D" id="1.10.340.70">
    <property type="match status" value="1"/>
</dbReference>
<dbReference type="FunFam" id="3.30.420.10:FF:000131">
    <property type="entry name" value="Protein CBG26278"/>
    <property type="match status" value="1"/>
</dbReference>
<dbReference type="WBParaSite" id="jg25473">
    <property type="protein sequence ID" value="jg25473"/>
    <property type="gene ID" value="jg25473"/>
</dbReference>
<evidence type="ECO:0000313" key="4">
    <source>
        <dbReference type="Proteomes" id="UP000887574"/>
    </source>
</evidence>
<sequence length="676" mass="75340">MVPSVQINSVGGASSFINCGGLDNNSRGLQINRIASSFTKHSPRPPLQCQNRRSSIQTILVAEKGMLNLLGLPALDALGFLDQPLRQLDTKSINAVLDSNTKPAPGIFQRIMDSMLAKFSFAVAYLDDIIIVSKTVEEHQQHLCAVVESISQYGFKIKLEKCSFFQDEIKYLGQIISKEGRRPDPSKIEAVVKMPSPADVPSLRSYLGMVNFTSRMFQSFSQFASRWILCSERTLHPLDTKESSKTTKDPKGQNSLCVCVGCQHALASAPSIPKEVVLFSHQRSFLSIVSSVLMFKERVVIPASNQKSVLQLLHQGHPGICRMKQLARSYCYWPQMESQIEDMVKKCSPCALSANLPTKHQLHSWPQSTKPWQRIHLDFAGPINSKSFLIVVDSYSKYPEVFPMQSTSADAVISKLKSLFVRHGLPETLVSDNGTQFSSNVFRQFCKSNGVEQLFSPAYHPQSNGQAERFVATFKNALFKLKEGRNLLEAIELFLLSYRTTPCSSAPNGVSPAEAFLGRKLRAKLDLLLPSSHEQSVRNGQMEQQFNRRNGAKNRQFHSGDSVLCHLVVSRQWVKGTIINCRGVVYAVQMPSGRIRDFHVNHLRRSSFPDEDELPADILLECFNLPSVESQVAAALPQEQRWNGIEEQSPVRSPDQLSVAESPPLSPVAQSPVQMP</sequence>
<protein>
    <recommendedName>
        <fullName evidence="1">RNA-directed DNA polymerase</fullName>
        <ecNumber evidence="1">2.7.7.49</ecNumber>
    </recommendedName>
</protein>
<evidence type="ECO:0000313" key="5">
    <source>
        <dbReference type="WBParaSite" id="jg25473"/>
    </source>
</evidence>
<dbReference type="Gene3D" id="3.30.420.10">
    <property type="entry name" value="Ribonuclease H-like superfamily/Ribonuclease H"/>
    <property type="match status" value="1"/>
</dbReference>